<feature type="domain" description="YtkA-like" evidence="1">
    <location>
        <begin position="73"/>
        <end position="149"/>
    </location>
</feature>
<organism evidence="2 3">
    <name type="scientific">Stieleria varia</name>
    <dbReference type="NCBI Taxonomy" id="2528005"/>
    <lineage>
        <taxon>Bacteria</taxon>
        <taxon>Pseudomonadati</taxon>
        <taxon>Planctomycetota</taxon>
        <taxon>Planctomycetia</taxon>
        <taxon>Pirellulales</taxon>
        <taxon>Pirellulaceae</taxon>
        <taxon>Stieleria</taxon>
    </lineage>
</organism>
<comment type="caution">
    <text evidence="2">The sequence shown here is derived from an EMBL/GenBank/DDBJ whole genome shotgun (WGS) entry which is preliminary data.</text>
</comment>
<protein>
    <recommendedName>
        <fullName evidence="1">YtkA-like domain-containing protein</fullName>
    </recommendedName>
</protein>
<evidence type="ECO:0000313" key="3">
    <source>
        <dbReference type="Proteomes" id="UP000320176"/>
    </source>
</evidence>
<evidence type="ECO:0000259" key="1">
    <source>
        <dbReference type="Pfam" id="PF13115"/>
    </source>
</evidence>
<dbReference type="AlphaFoldDB" id="A0A5C6B257"/>
<name>A0A5C6B257_9BACT</name>
<gene>
    <name evidence="2" type="ORF">Pla52n_19330</name>
</gene>
<dbReference type="EMBL" id="SJPN01000002">
    <property type="protein sequence ID" value="TWU06213.1"/>
    <property type="molecule type" value="Genomic_DNA"/>
</dbReference>
<dbReference type="Pfam" id="PF13115">
    <property type="entry name" value="YtkA"/>
    <property type="match status" value="1"/>
</dbReference>
<dbReference type="Proteomes" id="UP000320176">
    <property type="component" value="Unassembled WGS sequence"/>
</dbReference>
<accession>A0A5C6B257</accession>
<reference evidence="2 3" key="1">
    <citation type="submission" date="2019-02" db="EMBL/GenBank/DDBJ databases">
        <title>Deep-cultivation of Planctomycetes and their phenomic and genomic characterization uncovers novel biology.</title>
        <authorList>
            <person name="Wiegand S."/>
            <person name="Jogler M."/>
            <person name="Boedeker C."/>
            <person name="Pinto D."/>
            <person name="Vollmers J."/>
            <person name="Rivas-Marin E."/>
            <person name="Kohn T."/>
            <person name="Peeters S.H."/>
            <person name="Heuer A."/>
            <person name="Rast P."/>
            <person name="Oberbeckmann S."/>
            <person name="Bunk B."/>
            <person name="Jeske O."/>
            <person name="Meyerdierks A."/>
            <person name="Storesund J.E."/>
            <person name="Kallscheuer N."/>
            <person name="Luecker S."/>
            <person name="Lage O.M."/>
            <person name="Pohl T."/>
            <person name="Merkel B.J."/>
            <person name="Hornburger P."/>
            <person name="Mueller R.-W."/>
            <person name="Bruemmer F."/>
            <person name="Labrenz M."/>
            <person name="Spormann A.M."/>
            <person name="Op Den Camp H."/>
            <person name="Overmann J."/>
            <person name="Amann R."/>
            <person name="Jetten M.S.M."/>
            <person name="Mascher T."/>
            <person name="Medema M.H."/>
            <person name="Devos D.P."/>
            <person name="Kaster A.-K."/>
            <person name="Ovreas L."/>
            <person name="Rohde M."/>
            <person name="Galperin M.Y."/>
            <person name="Jogler C."/>
        </authorList>
    </citation>
    <scope>NUCLEOTIDE SEQUENCE [LARGE SCALE GENOMIC DNA]</scope>
    <source>
        <strain evidence="2 3">Pla52n</strain>
    </source>
</reference>
<proteinExistence type="predicted"/>
<evidence type="ECO:0000313" key="2">
    <source>
        <dbReference type="EMBL" id="TWU06213.1"/>
    </source>
</evidence>
<keyword evidence="3" id="KW-1185">Reference proteome</keyword>
<dbReference type="InterPro" id="IPR032693">
    <property type="entry name" value="YtkA-like_dom"/>
</dbReference>
<sequence>MRHELLQVKFIHSKTRIMRMNHQCDDTSVLRAQARRAASLRCYEIIRCMALVLTGILAVSVNGCQSPAEDMSKVQVDLTLEPSEPVVGNANVMVRLTDTEGTLIEKADVQVEGNMNHAGMKPSFAEMTESEPGLYSGTLDFTMGGDWFLLVSAKMPDGTTVERKFDVPRVKVQ</sequence>